<accession>A0ABR1RLM2</accession>
<evidence type="ECO:0000313" key="2">
    <source>
        <dbReference type="Proteomes" id="UP001396898"/>
    </source>
</evidence>
<protein>
    <submittedName>
        <fullName evidence="1">Uncharacterized protein</fullName>
    </submittedName>
</protein>
<comment type="caution">
    <text evidence="1">The sequence shown here is derived from an EMBL/GenBank/DDBJ whole genome shotgun (WGS) entry which is preliminary data.</text>
</comment>
<organism evidence="1 2">
    <name type="scientific">Apiospora marii</name>
    <dbReference type="NCBI Taxonomy" id="335849"/>
    <lineage>
        <taxon>Eukaryota</taxon>
        <taxon>Fungi</taxon>
        <taxon>Dikarya</taxon>
        <taxon>Ascomycota</taxon>
        <taxon>Pezizomycotina</taxon>
        <taxon>Sordariomycetes</taxon>
        <taxon>Xylariomycetidae</taxon>
        <taxon>Amphisphaeriales</taxon>
        <taxon>Apiosporaceae</taxon>
        <taxon>Apiospora</taxon>
    </lineage>
</organism>
<name>A0ABR1RLM2_9PEZI</name>
<evidence type="ECO:0000313" key="1">
    <source>
        <dbReference type="EMBL" id="KAK8015871.1"/>
    </source>
</evidence>
<keyword evidence="2" id="KW-1185">Reference proteome</keyword>
<proteinExistence type="predicted"/>
<reference evidence="1 2" key="1">
    <citation type="submission" date="2023-01" db="EMBL/GenBank/DDBJ databases">
        <title>Analysis of 21 Apiospora genomes using comparative genomics revels a genus with tremendous synthesis potential of carbohydrate active enzymes and secondary metabolites.</title>
        <authorList>
            <person name="Sorensen T."/>
        </authorList>
    </citation>
    <scope>NUCLEOTIDE SEQUENCE [LARGE SCALE GENOMIC DNA]</scope>
    <source>
        <strain evidence="1 2">CBS 20057</strain>
    </source>
</reference>
<dbReference type="EMBL" id="JAQQWI010000012">
    <property type="protein sequence ID" value="KAK8015871.1"/>
    <property type="molecule type" value="Genomic_DNA"/>
</dbReference>
<sequence length="203" mass="22333">MDDPQVWQAATAQLPISLHPDEFMPEILDFSLHFEPTTLQTPVVMRELGIGACYFRLHACIDNADTGHAAIALDIVIRYLEVIRKAAEGTGEDRGAAVKMAQRRVEAGYVLSQELGRAYGDEAGDNNHTDNSHFNCSPPPREAPWGIGFHCTSSARTGRKLMVDWLSPDLWQPKSAAIRLAGCSGGHFTLDTQGRQRPQPLDP</sequence>
<gene>
    <name evidence="1" type="ORF">PG991_008759</name>
</gene>
<dbReference type="Proteomes" id="UP001396898">
    <property type="component" value="Unassembled WGS sequence"/>
</dbReference>